<sequence length="99" mass="10901">RDTRVGGSRFSSGKDSTFSNSSLTTKTSRELSWNKPHSSLEEISLGQLCISSQRKLEGKPPLGNDSRCGKSYNHRESRLVNKCSSEGNEEECHPVISSV</sequence>
<evidence type="ECO:0000313" key="3">
    <source>
        <dbReference type="Proteomes" id="UP000265520"/>
    </source>
</evidence>
<organism evidence="2 3">
    <name type="scientific">Trifolium medium</name>
    <dbReference type="NCBI Taxonomy" id="97028"/>
    <lineage>
        <taxon>Eukaryota</taxon>
        <taxon>Viridiplantae</taxon>
        <taxon>Streptophyta</taxon>
        <taxon>Embryophyta</taxon>
        <taxon>Tracheophyta</taxon>
        <taxon>Spermatophyta</taxon>
        <taxon>Magnoliopsida</taxon>
        <taxon>eudicotyledons</taxon>
        <taxon>Gunneridae</taxon>
        <taxon>Pentapetalae</taxon>
        <taxon>rosids</taxon>
        <taxon>fabids</taxon>
        <taxon>Fabales</taxon>
        <taxon>Fabaceae</taxon>
        <taxon>Papilionoideae</taxon>
        <taxon>50 kb inversion clade</taxon>
        <taxon>NPAAA clade</taxon>
        <taxon>Hologalegina</taxon>
        <taxon>IRL clade</taxon>
        <taxon>Trifolieae</taxon>
        <taxon>Trifolium</taxon>
    </lineage>
</organism>
<proteinExistence type="predicted"/>
<dbReference type="Proteomes" id="UP000265520">
    <property type="component" value="Unassembled WGS sequence"/>
</dbReference>
<reference evidence="2 3" key="1">
    <citation type="journal article" date="2018" name="Front. Plant Sci.">
        <title>Red Clover (Trifolium pratense) and Zigzag Clover (T. medium) - A Picture of Genomic Similarities and Differences.</title>
        <authorList>
            <person name="Dluhosova J."/>
            <person name="Istvanek J."/>
            <person name="Nedelnik J."/>
            <person name="Repkova J."/>
        </authorList>
    </citation>
    <scope>NUCLEOTIDE SEQUENCE [LARGE SCALE GENOMIC DNA]</scope>
    <source>
        <strain evidence="3">cv. 10/8</strain>
        <tissue evidence="2">Leaf</tissue>
    </source>
</reference>
<gene>
    <name evidence="2" type="ORF">A2U01_0020159</name>
</gene>
<dbReference type="AlphaFoldDB" id="A0A392NJ56"/>
<feature type="compositionally biased region" description="Polar residues" evidence="1">
    <location>
        <begin position="9"/>
        <end position="26"/>
    </location>
</feature>
<evidence type="ECO:0000313" key="2">
    <source>
        <dbReference type="EMBL" id="MCH99148.1"/>
    </source>
</evidence>
<comment type="caution">
    <text evidence="2">The sequence shown here is derived from an EMBL/GenBank/DDBJ whole genome shotgun (WGS) entry which is preliminary data.</text>
</comment>
<protein>
    <submittedName>
        <fullName evidence="2">Uncharacterized protein</fullName>
    </submittedName>
</protein>
<feature type="region of interest" description="Disordered" evidence="1">
    <location>
        <begin position="1"/>
        <end position="37"/>
    </location>
</feature>
<accession>A0A392NJ56</accession>
<dbReference type="EMBL" id="LXQA010039516">
    <property type="protein sequence ID" value="MCH99148.1"/>
    <property type="molecule type" value="Genomic_DNA"/>
</dbReference>
<evidence type="ECO:0000256" key="1">
    <source>
        <dbReference type="SAM" id="MobiDB-lite"/>
    </source>
</evidence>
<feature type="non-terminal residue" evidence="2">
    <location>
        <position position="1"/>
    </location>
</feature>
<keyword evidence="3" id="KW-1185">Reference proteome</keyword>
<name>A0A392NJ56_9FABA</name>